<keyword evidence="1" id="KW-0812">Transmembrane</keyword>
<keyword evidence="1" id="KW-0472">Membrane</keyword>
<keyword evidence="3" id="KW-1185">Reference proteome</keyword>
<dbReference type="RefSeq" id="WP_432420015.1">
    <property type="nucleotide sequence ID" value="NZ_SMAR01000034.1"/>
</dbReference>
<evidence type="ECO:0000313" key="2">
    <source>
        <dbReference type="EMBL" id="TCT33103.1"/>
    </source>
</evidence>
<comment type="caution">
    <text evidence="2">The sequence shown here is derived from an EMBL/GenBank/DDBJ whole genome shotgun (WGS) entry which is preliminary data.</text>
</comment>
<dbReference type="Pfam" id="PF19455">
    <property type="entry name" value="DUF5993"/>
    <property type="match status" value="1"/>
</dbReference>
<dbReference type="Proteomes" id="UP000295097">
    <property type="component" value="Unassembled WGS sequence"/>
</dbReference>
<dbReference type="AlphaFoldDB" id="A0A4R3NJA5"/>
<evidence type="ECO:0000256" key="1">
    <source>
        <dbReference type="SAM" id="Phobius"/>
    </source>
</evidence>
<keyword evidence="1" id="KW-1133">Transmembrane helix</keyword>
<dbReference type="InterPro" id="IPR046035">
    <property type="entry name" value="DUF5993"/>
</dbReference>
<proteinExistence type="predicted"/>
<gene>
    <name evidence="2" type="ORF">EDC90_103425</name>
</gene>
<evidence type="ECO:0000313" key="3">
    <source>
        <dbReference type="Proteomes" id="UP000295097"/>
    </source>
</evidence>
<accession>A0A4R3NJA5</accession>
<sequence>MMTLPFFISAAAVYLAWRGRGRAAVWVTLLAVLTVLVLYRFHATDALNLDL</sequence>
<protein>
    <submittedName>
        <fullName evidence="2">Uncharacterized protein</fullName>
    </submittedName>
</protein>
<dbReference type="EMBL" id="SMAR01000034">
    <property type="protein sequence ID" value="TCT33103.1"/>
    <property type="molecule type" value="Genomic_DNA"/>
</dbReference>
<name>A0A4R3NJA5_9HYPH</name>
<feature type="transmembrane region" description="Helical" evidence="1">
    <location>
        <begin position="23"/>
        <end position="41"/>
    </location>
</feature>
<reference evidence="2 3" key="1">
    <citation type="submission" date="2019-03" db="EMBL/GenBank/DDBJ databases">
        <title>Freshwater and sediment microbial communities from various areas in North America, analyzing microbe dynamics in response to fracking.</title>
        <authorList>
            <person name="Lamendella R."/>
        </authorList>
    </citation>
    <scope>NUCLEOTIDE SEQUENCE [LARGE SCALE GENOMIC DNA]</scope>
    <source>
        <strain evidence="2 3">175.2</strain>
    </source>
</reference>
<organism evidence="2 3">
    <name type="scientific">Martelella mediterranea</name>
    <dbReference type="NCBI Taxonomy" id="293089"/>
    <lineage>
        <taxon>Bacteria</taxon>
        <taxon>Pseudomonadati</taxon>
        <taxon>Pseudomonadota</taxon>
        <taxon>Alphaproteobacteria</taxon>
        <taxon>Hyphomicrobiales</taxon>
        <taxon>Aurantimonadaceae</taxon>
        <taxon>Martelella</taxon>
    </lineage>
</organism>